<feature type="transmembrane region" description="Helical" evidence="2">
    <location>
        <begin position="237"/>
        <end position="255"/>
    </location>
</feature>
<evidence type="ECO:0000313" key="4">
    <source>
        <dbReference type="Proteomes" id="UP001172756"/>
    </source>
</evidence>
<feature type="transmembrane region" description="Helical" evidence="2">
    <location>
        <begin position="213"/>
        <end position="230"/>
    </location>
</feature>
<feature type="transmembrane region" description="Helical" evidence="2">
    <location>
        <begin position="134"/>
        <end position="156"/>
    </location>
</feature>
<gene>
    <name evidence="3" type="ORF">QQ002_11510</name>
</gene>
<reference evidence="3 4" key="1">
    <citation type="submission" date="2023-06" db="EMBL/GenBank/DDBJ databases">
        <title>SYSU T0a273.</title>
        <authorList>
            <person name="Gao L."/>
            <person name="Fang B.-Z."/>
            <person name="Li W.-J."/>
        </authorList>
    </citation>
    <scope>NUCLEOTIDE SEQUENCE [LARGE SCALE GENOMIC DNA]</scope>
    <source>
        <strain evidence="3 4">SYSU T0a273</strain>
    </source>
</reference>
<organism evidence="3 4">
    <name type="scientific">Demequina lignilytica</name>
    <dbReference type="NCBI Taxonomy" id="3051663"/>
    <lineage>
        <taxon>Bacteria</taxon>
        <taxon>Bacillati</taxon>
        <taxon>Actinomycetota</taxon>
        <taxon>Actinomycetes</taxon>
        <taxon>Micrococcales</taxon>
        <taxon>Demequinaceae</taxon>
        <taxon>Demequina</taxon>
    </lineage>
</organism>
<name>A0AB35MK75_9MICO</name>
<feature type="transmembrane region" description="Helical" evidence="2">
    <location>
        <begin position="67"/>
        <end position="90"/>
    </location>
</feature>
<sequence>MSPAGSVGPTSFRREGRSPSGSPWRGAARDDARGATAGVSRPGGGTPTRSSADGADASSRSRGVERLVLVAFVGALITAAALGIAFGLGLAGPSQGFAANGVAKRLILPGFFALLLVAMMLSGRRLIVGWRLPVWWWTVAIGLVASTVGVIVAGGIDANLSAFMQAAFLIVSALGLFVLGQHAAGWSPRTVGWIFVVLVGATVMSLVLSTNSLVPFVGVAVPTIAALLMVGIRTGHVALRWLAAALAVWMAVDTLGRFGDVSVALLAQVGVSALVLAALLAPVWMRSTLLVVAAVGAVAFAVREQLLGMLVGVSDYSDVTLAQRGYETAATWSALTEGSVFTMMVGLGPSGALDLTGAPDAASLIAGGRDIEAVDDTHLLSTWFLLKLGLVGVVALVALLASVAARARGVLVMRRPPLVDAIALLYVASGLAFALPAATNLFTAPMMFLALGLLDARARRAAATVPAPSDAAPATPRHGHRVTTARQHPWARTAPAPDLDPAT</sequence>
<feature type="transmembrane region" description="Helical" evidence="2">
    <location>
        <begin position="384"/>
        <end position="405"/>
    </location>
</feature>
<evidence type="ECO:0000256" key="2">
    <source>
        <dbReference type="SAM" id="Phobius"/>
    </source>
</evidence>
<proteinExistence type="predicted"/>
<feature type="transmembrane region" description="Helical" evidence="2">
    <location>
        <begin position="261"/>
        <end position="281"/>
    </location>
</feature>
<protein>
    <recommendedName>
        <fullName evidence="5">O-antigen ligase</fullName>
    </recommendedName>
</protein>
<comment type="caution">
    <text evidence="3">The sequence shown here is derived from an EMBL/GenBank/DDBJ whole genome shotgun (WGS) entry which is preliminary data.</text>
</comment>
<feature type="transmembrane region" description="Helical" evidence="2">
    <location>
        <begin position="191"/>
        <end position="207"/>
    </location>
</feature>
<evidence type="ECO:0008006" key="5">
    <source>
        <dbReference type="Google" id="ProtNLM"/>
    </source>
</evidence>
<keyword evidence="2" id="KW-0472">Membrane</keyword>
<dbReference type="AlphaFoldDB" id="A0AB35MK75"/>
<evidence type="ECO:0000313" key="3">
    <source>
        <dbReference type="EMBL" id="MDN4484168.1"/>
    </source>
</evidence>
<accession>A0AB35MK75</accession>
<feature type="transmembrane region" description="Helical" evidence="2">
    <location>
        <begin position="162"/>
        <end position="179"/>
    </location>
</feature>
<evidence type="ECO:0000256" key="1">
    <source>
        <dbReference type="SAM" id="MobiDB-lite"/>
    </source>
</evidence>
<dbReference type="Proteomes" id="UP001172756">
    <property type="component" value="Unassembled WGS sequence"/>
</dbReference>
<feature type="compositionally biased region" description="Low complexity" evidence="1">
    <location>
        <begin position="49"/>
        <end position="58"/>
    </location>
</feature>
<feature type="compositionally biased region" description="Low complexity" evidence="1">
    <location>
        <begin position="465"/>
        <end position="476"/>
    </location>
</feature>
<feature type="transmembrane region" description="Helical" evidence="2">
    <location>
        <begin position="417"/>
        <end position="435"/>
    </location>
</feature>
<feature type="transmembrane region" description="Helical" evidence="2">
    <location>
        <begin position="288"/>
        <end position="311"/>
    </location>
</feature>
<keyword evidence="2" id="KW-0812">Transmembrane</keyword>
<feature type="transmembrane region" description="Helical" evidence="2">
    <location>
        <begin position="102"/>
        <end position="122"/>
    </location>
</feature>
<feature type="region of interest" description="Disordered" evidence="1">
    <location>
        <begin position="465"/>
        <end position="503"/>
    </location>
</feature>
<dbReference type="EMBL" id="JAUHQB010000009">
    <property type="protein sequence ID" value="MDN4484168.1"/>
    <property type="molecule type" value="Genomic_DNA"/>
</dbReference>
<dbReference type="RefSeq" id="WP_301160813.1">
    <property type="nucleotide sequence ID" value="NZ_JAUHQB010000009.1"/>
</dbReference>
<feature type="region of interest" description="Disordered" evidence="1">
    <location>
        <begin position="1"/>
        <end position="58"/>
    </location>
</feature>
<keyword evidence="2" id="KW-1133">Transmembrane helix</keyword>